<evidence type="ECO:0000256" key="1">
    <source>
        <dbReference type="HAMAP-Rule" id="MF_01986"/>
    </source>
</evidence>
<feature type="binding site" evidence="1">
    <location>
        <position position="123"/>
    </location>
    <ligand>
        <name>FMN</name>
        <dbReference type="ChEBI" id="CHEBI:58210"/>
    </ligand>
</feature>
<sequence length="311" mass="34778">MRLIVAITGATGVIFGIRLLEKLRELDEDVETHLVMSKWARVNIATETDYSVAEVEALADVLYQEGDQGAALSSGSFRVDAMVVVPCSMRTTAAIRHGLADTLIVRAADVVLKERRPLCLVPRETPLNQIHLENMLALARMGVQICPAMPAFYHRPRTLDDMVDHVVVRVLDQLGLTVNYGRRWEGLSNARTASNRELGRRPDPGPRPTLMWEAAAEDSAAEALRRWAKHDLRQSVRDCDPDAQIEVYHSHDGRVVVIATGDIAQVQPPTPPTALVRRAPHVWRFVRDDEQPSEDHRPGHRRATIRLLSGR</sequence>
<feature type="binding site" evidence="1">
    <location>
        <begin position="9"/>
        <end position="11"/>
    </location>
    <ligand>
        <name>FMN</name>
        <dbReference type="ChEBI" id="CHEBI:58210"/>
    </ligand>
</feature>
<dbReference type="HAMAP" id="MF_01986">
    <property type="entry name" value="ubiX_pad_yclB"/>
    <property type="match status" value="1"/>
</dbReference>
<feature type="binding site" evidence="1">
    <location>
        <position position="37"/>
    </location>
    <ligand>
        <name>FMN</name>
        <dbReference type="ChEBI" id="CHEBI:58210"/>
    </ligand>
</feature>
<keyword evidence="4" id="KW-1185">Reference proteome</keyword>
<keyword evidence="1" id="KW-0288">FMN</keyword>
<dbReference type="PANTHER" id="PTHR43374:SF1">
    <property type="entry name" value="FLAVIN PRENYLTRANSFERASE PAD1, MITOCHONDRIAL"/>
    <property type="match status" value="1"/>
</dbReference>
<keyword evidence="1" id="KW-0058">Aromatic hydrocarbons catabolism</keyword>
<protein>
    <recommendedName>
        <fullName evidence="1">Probable UbiX-like flavin prenyltransferase</fullName>
        <ecNumber evidence="1">2.5.1.129</ecNumber>
    </recommendedName>
    <alternativeName>
        <fullName evidence="1">Phenolic acid decarboxylase subunit B</fullName>
        <shortName evidence="1">PAD</shortName>
    </alternativeName>
</protein>
<reference evidence="3 4" key="1">
    <citation type="submission" date="2021-07" db="EMBL/GenBank/DDBJ databases">
        <title>Whole Genome Sequence of Nocardia Iowensis.</title>
        <authorList>
            <person name="Lamm A."/>
            <person name="Collins-Fairclough A.M."/>
            <person name="Bunk B."/>
            <person name="Sproer C."/>
        </authorList>
    </citation>
    <scope>NUCLEOTIDE SEQUENCE [LARGE SCALE GENOMIC DNA]</scope>
    <source>
        <strain evidence="3 4">NRRL 5646</strain>
    </source>
</reference>
<dbReference type="EC" id="2.5.1.129" evidence="1"/>
<accession>A0ABX8RIA2</accession>
<dbReference type="InterPro" id="IPR032901">
    <property type="entry name" value="UbiX_pad_YclB"/>
</dbReference>
<comment type="subunit">
    <text evidence="1">Homododecamer.</text>
</comment>
<dbReference type="HAMAP" id="MF_01984">
    <property type="entry name" value="ubiX_pad"/>
    <property type="match status" value="1"/>
</dbReference>
<comment type="similarity">
    <text evidence="1">Belongs to the UbiX/PAD1 family. YclB subfamily.</text>
</comment>
<dbReference type="Proteomes" id="UP000694257">
    <property type="component" value="Chromosome"/>
</dbReference>
<dbReference type="NCBIfam" id="TIGR00421">
    <property type="entry name" value="ubiX_pad"/>
    <property type="match status" value="1"/>
</dbReference>
<dbReference type="EMBL" id="CP078145">
    <property type="protein sequence ID" value="QXN88707.1"/>
    <property type="molecule type" value="Genomic_DNA"/>
</dbReference>
<name>A0ABX8RIA2_NOCIO</name>
<dbReference type="InterPro" id="IPR003382">
    <property type="entry name" value="Flavoprotein"/>
</dbReference>
<keyword evidence="1" id="KW-0637">Prenyltransferase</keyword>
<dbReference type="Pfam" id="PF02441">
    <property type="entry name" value="Flavoprotein"/>
    <property type="match status" value="1"/>
</dbReference>
<dbReference type="NCBIfam" id="NF004685">
    <property type="entry name" value="PRK06029.1"/>
    <property type="match status" value="1"/>
</dbReference>
<comment type="catalytic activity">
    <reaction evidence="1">
        <text>dimethylallyl phosphate + FMNH2 = prenylated FMNH2 + phosphate</text>
        <dbReference type="Rhea" id="RHEA:37743"/>
        <dbReference type="ChEBI" id="CHEBI:43474"/>
        <dbReference type="ChEBI" id="CHEBI:57618"/>
        <dbReference type="ChEBI" id="CHEBI:87467"/>
        <dbReference type="ChEBI" id="CHEBI:88052"/>
        <dbReference type="EC" id="2.5.1.129"/>
    </reaction>
</comment>
<evidence type="ECO:0000313" key="4">
    <source>
        <dbReference type="Proteomes" id="UP000694257"/>
    </source>
</evidence>
<evidence type="ECO:0000259" key="2">
    <source>
        <dbReference type="Pfam" id="PF02441"/>
    </source>
</evidence>
<organism evidence="3 4">
    <name type="scientific">Nocardia iowensis</name>
    <dbReference type="NCBI Taxonomy" id="204891"/>
    <lineage>
        <taxon>Bacteria</taxon>
        <taxon>Bacillati</taxon>
        <taxon>Actinomycetota</taxon>
        <taxon>Actinomycetes</taxon>
        <taxon>Mycobacteriales</taxon>
        <taxon>Nocardiaceae</taxon>
        <taxon>Nocardia</taxon>
    </lineage>
</organism>
<comment type="function">
    <text evidence="1">Involved in the non-oxidative decarboxylation and detoxification of phenolic derivatives. Flavin prenyltransferase that catalyzes the synthesis of the prenylated FMN cofactor (prenyl-FMN) for phenolic acid decarboxylase.</text>
</comment>
<evidence type="ECO:0000313" key="3">
    <source>
        <dbReference type="EMBL" id="QXN88707.1"/>
    </source>
</evidence>
<proteinExistence type="inferred from homology"/>
<feature type="domain" description="Flavoprotein" evidence="2">
    <location>
        <begin position="1"/>
        <end position="174"/>
    </location>
</feature>
<gene>
    <name evidence="3" type="ORF">KV110_24290</name>
</gene>
<keyword evidence="1" id="KW-0285">Flavoprotein</keyword>
<keyword evidence="1" id="KW-0808">Transferase</keyword>
<feature type="binding site" evidence="1">
    <location>
        <begin position="88"/>
        <end position="91"/>
    </location>
    <ligand>
        <name>FMN</name>
        <dbReference type="ChEBI" id="CHEBI:58210"/>
    </ligand>
</feature>
<keyword evidence="1" id="KW-0216">Detoxification</keyword>
<dbReference type="PANTHER" id="PTHR43374">
    <property type="entry name" value="FLAVIN PRENYLTRANSFERASE"/>
    <property type="match status" value="1"/>
</dbReference>
<dbReference type="InterPro" id="IPR004507">
    <property type="entry name" value="UbiX-like"/>
</dbReference>